<dbReference type="InterPro" id="IPR001959">
    <property type="entry name" value="Transposase"/>
</dbReference>
<dbReference type="OrthoDB" id="4278026at2"/>
<dbReference type="GO" id="GO:0003677">
    <property type="term" value="F:DNA binding"/>
    <property type="evidence" value="ECO:0007669"/>
    <property type="project" value="UniProtKB-KW"/>
</dbReference>
<protein>
    <submittedName>
        <fullName evidence="7">IS200/IS605 family element transposase accessory protein TnpB</fullName>
    </submittedName>
</protein>
<dbReference type="NCBIfam" id="NF040570">
    <property type="entry name" value="guided_TnpB"/>
    <property type="match status" value="1"/>
</dbReference>
<evidence type="ECO:0000256" key="4">
    <source>
        <dbReference type="ARBA" id="ARBA00023172"/>
    </source>
</evidence>
<dbReference type="GO" id="GO:0032196">
    <property type="term" value="P:transposition"/>
    <property type="evidence" value="ECO:0007669"/>
    <property type="project" value="UniProtKB-KW"/>
</dbReference>
<keyword evidence="4" id="KW-0233">DNA recombination</keyword>
<dbReference type="Pfam" id="PF01385">
    <property type="entry name" value="OrfB_IS605"/>
    <property type="match status" value="1"/>
</dbReference>
<proteinExistence type="inferred from homology"/>
<evidence type="ECO:0000259" key="6">
    <source>
        <dbReference type="Pfam" id="PF07282"/>
    </source>
</evidence>
<evidence type="ECO:0000256" key="1">
    <source>
        <dbReference type="ARBA" id="ARBA00008761"/>
    </source>
</evidence>
<feature type="domain" description="Cas12f1-like TNB" evidence="6">
    <location>
        <begin position="308"/>
        <end position="375"/>
    </location>
</feature>
<comment type="caution">
    <text evidence="7">The sequence shown here is derived from an EMBL/GenBank/DDBJ whole genome shotgun (WGS) entry which is preliminary data.</text>
</comment>
<comment type="similarity">
    <text evidence="1">In the C-terminal section; belongs to the transposase 35 family.</text>
</comment>
<gene>
    <name evidence="7" type="ORF">FYJ62_10020</name>
</gene>
<dbReference type="GO" id="GO:0006310">
    <property type="term" value="P:DNA recombination"/>
    <property type="evidence" value="ECO:0007669"/>
    <property type="project" value="UniProtKB-KW"/>
</dbReference>
<feature type="domain" description="Probable transposase IS891/IS1136/IS1341" evidence="5">
    <location>
        <begin position="189"/>
        <end position="276"/>
    </location>
</feature>
<keyword evidence="3" id="KW-0238">DNA-binding</keyword>
<reference evidence="7 8" key="1">
    <citation type="submission" date="2019-08" db="EMBL/GenBank/DDBJ databases">
        <title>In-depth cultivation of the pig gut microbiome towards novel bacterial diversity and tailored functional studies.</title>
        <authorList>
            <person name="Wylensek D."/>
            <person name="Hitch T.C.A."/>
            <person name="Clavel T."/>
        </authorList>
    </citation>
    <scope>NUCLEOTIDE SEQUENCE [LARGE SCALE GENOMIC DNA]</scope>
    <source>
        <strain evidence="7 8">Bifido-178-WT-2B</strain>
    </source>
</reference>
<keyword evidence="2" id="KW-0815">Transposition</keyword>
<keyword evidence="8" id="KW-1185">Reference proteome</keyword>
<evidence type="ECO:0000259" key="5">
    <source>
        <dbReference type="Pfam" id="PF01385"/>
    </source>
</evidence>
<dbReference type="NCBIfam" id="TIGR01766">
    <property type="entry name" value="IS200/IS605 family accessory protein TnpB-like domain"/>
    <property type="match status" value="1"/>
</dbReference>
<evidence type="ECO:0000256" key="2">
    <source>
        <dbReference type="ARBA" id="ARBA00022578"/>
    </source>
</evidence>
<accession>A0A6A8MGG8</accession>
<dbReference type="Pfam" id="PF07282">
    <property type="entry name" value="Cas12f1-like_TNB"/>
    <property type="match status" value="1"/>
</dbReference>
<evidence type="ECO:0000313" key="8">
    <source>
        <dbReference type="Proteomes" id="UP000438120"/>
    </source>
</evidence>
<organism evidence="7 8">
    <name type="scientific">Lactobacillus porci</name>
    <dbReference type="NCBI Taxonomy" id="2012477"/>
    <lineage>
        <taxon>Bacteria</taxon>
        <taxon>Bacillati</taxon>
        <taxon>Bacillota</taxon>
        <taxon>Bacilli</taxon>
        <taxon>Lactobacillales</taxon>
        <taxon>Lactobacillaceae</taxon>
        <taxon>Lactobacillus</taxon>
    </lineage>
</organism>
<dbReference type="AlphaFoldDB" id="A0A6A8MGG8"/>
<dbReference type="InterPro" id="IPR010095">
    <property type="entry name" value="Cas12f1-like_TNB"/>
</dbReference>
<dbReference type="Proteomes" id="UP000438120">
    <property type="component" value="Unassembled WGS sequence"/>
</dbReference>
<evidence type="ECO:0000313" key="7">
    <source>
        <dbReference type="EMBL" id="MST87931.1"/>
    </source>
</evidence>
<dbReference type="RefSeq" id="WP_154549536.1">
    <property type="nucleotide sequence ID" value="NZ_VUMX01000050.1"/>
</dbReference>
<evidence type="ECO:0000256" key="3">
    <source>
        <dbReference type="ARBA" id="ARBA00023125"/>
    </source>
</evidence>
<dbReference type="EMBL" id="VUMX01000050">
    <property type="protein sequence ID" value="MST87931.1"/>
    <property type="molecule type" value="Genomic_DNA"/>
</dbReference>
<name>A0A6A8MGG8_9LACO</name>
<sequence length="395" mass="46551">MEISLTIKASIYPSQSEAKSLKKTMEAYRQGCNYASLYVFNNNFELGQSKLNKALYHDLRDTFGLKSQMAQSVLRTVIARYKTVATQLSQKPYKCLGYKIERDLTWLWKPITFSRPQFELVRNRDWSFKNDNQVSLNTLDGRIICQISMSGFEKYQDWQFGSARVLKSDKHWYLHISASREIDDYDINQTRHVIGIDRGLRQIVTCYDEKGKTLFKSGKQIAKKRNHYKQLRCHLQLTNTKSSKRRIRKIGQRENRWMSDYNHCLSKTLVEKYGTDSLFVLEDLTDVTFDTVNNHKREDRYEHCSWSFYDLEQKLTYKAHLNHSEVIKVDAYCTSQRCPKCGRINKENRKHNLHLYICDKCGYKSNDDRIGAMNIQNLGTMYVSGNYKPTYQKLV</sequence>